<evidence type="ECO:0000256" key="1">
    <source>
        <dbReference type="SAM" id="MobiDB-lite"/>
    </source>
</evidence>
<comment type="caution">
    <text evidence="3">The sequence shown here is derived from an EMBL/GenBank/DDBJ whole genome shotgun (WGS) entry which is preliminary data.</text>
</comment>
<feature type="compositionally biased region" description="Basic and acidic residues" evidence="1">
    <location>
        <begin position="1"/>
        <end position="10"/>
    </location>
</feature>
<keyword evidence="2" id="KW-1133">Transmembrane helix</keyword>
<reference evidence="3 4" key="1">
    <citation type="submission" date="2023-09" db="EMBL/GenBank/DDBJ databases">
        <title>Whole genome shotgun sequencing (WGS) of Bosea sp. ZW T0_25, isolated from stored onions (Allium cepa).</title>
        <authorList>
            <person name="Stoll D.A."/>
            <person name="Huch M."/>
        </authorList>
    </citation>
    <scope>NUCLEOTIDE SEQUENCE [LARGE SCALE GENOMIC DNA]</scope>
    <source>
        <strain evidence="3 4">ZW T0_25</strain>
    </source>
</reference>
<proteinExistence type="predicted"/>
<sequence length="624" mass="68578">MEQQRPRNCDDNNTAPPGPTPPQEEIRAQLDRILASAEFSVPARVRQFLIYVVNETLAGRADRIKAYSVAVEVFGRDSNFDIQNDPVVRIEAGRLRRALERYYLLVGNSAPVVIEIPKGAYVPCFHWRQEHGDDAQPAGPPRVDQHGSDTAALIGRSSPWLVGSLLALAMLAAGYLAWLVTPPQPVTTARAPSVPEGPSLTVKPFANLSGQPEVNYYAAGLSEELLAQLARFKELTLRARETPEGPSADATARETPRLPGSRYVLEGGIRLSDGKLRVSVRVLDGENAVVLWAGTYDADPRDKPIVEIETTIAANVATAVAQPYGVIFTNPPLVRPGKLGLASLPQDCSYRFYHYRTVIDATEHAQARECLEQLTERYPQHATSWAMLSYLYLDEERFKLNRRAGQPTPMVRARAAAERATRLAPENVRALQALMTVLYFSGEAAEALRIGAQARALNPNDTELLGEFGAWLAQSGNWVRGASLIEEAMAKNPGHSSYYTGLLALAAYMQGEDARAVDLIKRANLQRFSIYHFVAALIFARCGMGHEAAQARAEFLKLRPGFFANFDGELDQRNFNTRDRAILIRGAIQAGFPVRTQLSAWDAQRHAAASTFGPDGDPAQRSQP</sequence>
<evidence type="ECO:0000256" key="2">
    <source>
        <dbReference type="SAM" id="Phobius"/>
    </source>
</evidence>
<dbReference type="EMBL" id="JAWDID010000071">
    <property type="protein sequence ID" value="MDU0343502.1"/>
    <property type="molecule type" value="Genomic_DNA"/>
</dbReference>
<dbReference type="RefSeq" id="WP_316021213.1">
    <property type="nucleotide sequence ID" value="NZ_JAWDID010000071.1"/>
</dbReference>
<dbReference type="SUPFAM" id="SSF48452">
    <property type="entry name" value="TPR-like"/>
    <property type="match status" value="1"/>
</dbReference>
<accession>A0ABU3SFF4</accession>
<protein>
    <submittedName>
        <fullName evidence="3">Adenylate cyclase</fullName>
    </submittedName>
</protein>
<keyword evidence="4" id="KW-1185">Reference proteome</keyword>
<dbReference type="Proteomes" id="UP001254257">
    <property type="component" value="Unassembled WGS sequence"/>
</dbReference>
<feature type="region of interest" description="Disordered" evidence="1">
    <location>
        <begin position="1"/>
        <end position="22"/>
    </location>
</feature>
<feature type="transmembrane region" description="Helical" evidence="2">
    <location>
        <begin position="160"/>
        <end position="180"/>
    </location>
</feature>
<name>A0ABU3SFF4_9HYPH</name>
<evidence type="ECO:0000313" key="4">
    <source>
        <dbReference type="Proteomes" id="UP001254257"/>
    </source>
</evidence>
<dbReference type="Gene3D" id="1.25.40.10">
    <property type="entry name" value="Tetratricopeptide repeat domain"/>
    <property type="match status" value="1"/>
</dbReference>
<keyword evidence="2" id="KW-0472">Membrane</keyword>
<organism evidence="3 4">
    <name type="scientific">Bosea rubneri</name>
    <dbReference type="NCBI Taxonomy" id="3075434"/>
    <lineage>
        <taxon>Bacteria</taxon>
        <taxon>Pseudomonadati</taxon>
        <taxon>Pseudomonadota</taxon>
        <taxon>Alphaproteobacteria</taxon>
        <taxon>Hyphomicrobiales</taxon>
        <taxon>Boseaceae</taxon>
        <taxon>Bosea</taxon>
    </lineage>
</organism>
<evidence type="ECO:0000313" key="3">
    <source>
        <dbReference type="EMBL" id="MDU0343502.1"/>
    </source>
</evidence>
<gene>
    <name evidence="3" type="ORF">RKE40_26750</name>
</gene>
<dbReference type="InterPro" id="IPR011990">
    <property type="entry name" value="TPR-like_helical_dom_sf"/>
</dbReference>
<keyword evidence="2" id="KW-0812">Transmembrane</keyword>